<dbReference type="PANTHER" id="PTHR11743:SF35">
    <property type="entry name" value="PORIN_VOLTAGE-DEPENDENT ANION-SELECTIVE CHANNEL PROTEIN"/>
    <property type="match status" value="1"/>
</dbReference>
<dbReference type="RefSeq" id="XP_015967664.1">
    <property type="nucleotide sequence ID" value="XM_016112178.3"/>
</dbReference>
<reference evidence="3" key="2">
    <citation type="submission" date="2025-08" db="UniProtKB">
        <authorList>
            <consortium name="RefSeq"/>
        </authorList>
    </citation>
    <scope>IDENTIFICATION</scope>
    <source>
        <tissue evidence="3">Whole plant</tissue>
    </source>
</reference>
<reference evidence="2" key="1">
    <citation type="journal article" date="2016" name="Nat. Genet.">
        <title>The genome sequences of Arachis duranensis and Arachis ipaensis, the diploid ancestors of cultivated peanut.</title>
        <authorList>
            <person name="Bertioli D.J."/>
            <person name="Cannon S.B."/>
            <person name="Froenicke L."/>
            <person name="Huang G."/>
            <person name="Farmer A.D."/>
            <person name="Cannon E.K."/>
            <person name="Liu X."/>
            <person name="Gao D."/>
            <person name="Clevenger J."/>
            <person name="Dash S."/>
            <person name="Ren L."/>
            <person name="Moretzsohn M.C."/>
            <person name="Shirasawa K."/>
            <person name="Huang W."/>
            <person name="Vidigal B."/>
            <person name="Abernathy B."/>
            <person name="Chu Y."/>
            <person name="Niederhuth C.E."/>
            <person name="Umale P."/>
            <person name="Araujo A.C."/>
            <person name="Kozik A."/>
            <person name="Kim K.D."/>
            <person name="Burow M.D."/>
            <person name="Varshney R.K."/>
            <person name="Wang X."/>
            <person name="Zhang X."/>
            <person name="Barkley N."/>
            <person name="Guimaraes P.M."/>
            <person name="Isobe S."/>
            <person name="Guo B."/>
            <person name="Liao B."/>
            <person name="Stalker H.T."/>
            <person name="Schmitz R.J."/>
            <person name="Scheffler B.E."/>
            <person name="Leal-Bertioli S.C."/>
            <person name="Xun X."/>
            <person name="Jackson S.A."/>
            <person name="Michelmore R."/>
            <person name="Ozias-Akins P."/>
        </authorList>
    </citation>
    <scope>NUCLEOTIDE SEQUENCE [LARGE SCALE GENOMIC DNA]</scope>
    <source>
        <strain evidence="2">cv. V14167</strain>
    </source>
</reference>
<dbReference type="InterPro" id="IPR023614">
    <property type="entry name" value="Porin_dom_sf"/>
</dbReference>
<dbReference type="InterPro" id="IPR027246">
    <property type="entry name" value="Porin_Euk/Tom40"/>
</dbReference>
<dbReference type="AlphaFoldDB" id="A0A6P4DIU9"/>
<proteinExistence type="inferred from homology"/>
<sequence>MDIAKMSKSSPGCYFDIGKRARDVLYKDYAERPEMQFHYKYFDWNVDLSCELEQAVQGLRTVLECTVPDSGKVELQYLNKYMGITGSVGLLANSEEELVPAATVSGLIGTSIVSLGGCVALDISSKAIERLNAGLNLSSPYLAASLTMGRVSPSHKMRGDEDKFDTLRGSFFVDVNPLTRSAIAAEVNHSLSENVTSVTMGAQHALLPSTLIKARLDSYGKAGFLVQQDFWKKFYVTMAAEIDLGGREEMIPKLGFSMALCP</sequence>
<dbReference type="InterPro" id="IPR001925">
    <property type="entry name" value="Porin_Euk"/>
</dbReference>
<dbReference type="GO" id="GO:0005741">
    <property type="term" value="C:mitochondrial outer membrane"/>
    <property type="evidence" value="ECO:0007669"/>
    <property type="project" value="InterPro"/>
</dbReference>
<comment type="similarity">
    <text evidence="1">Belongs to the eukaryotic mitochondrial porin (TC 1.B.8.1) family.</text>
</comment>
<organism evidence="2 3">
    <name type="scientific">Arachis duranensis</name>
    <name type="common">Wild peanut</name>
    <dbReference type="NCBI Taxonomy" id="130453"/>
    <lineage>
        <taxon>Eukaryota</taxon>
        <taxon>Viridiplantae</taxon>
        <taxon>Streptophyta</taxon>
        <taxon>Embryophyta</taxon>
        <taxon>Tracheophyta</taxon>
        <taxon>Spermatophyta</taxon>
        <taxon>Magnoliopsida</taxon>
        <taxon>eudicotyledons</taxon>
        <taxon>Gunneridae</taxon>
        <taxon>Pentapetalae</taxon>
        <taxon>rosids</taxon>
        <taxon>fabids</taxon>
        <taxon>Fabales</taxon>
        <taxon>Fabaceae</taxon>
        <taxon>Papilionoideae</taxon>
        <taxon>50 kb inversion clade</taxon>
        <taxon>dalbergioids sensu lato</taxon>
        <taxon>Dalbergieae</taxon>
        <taxon>Pterocarpus clade</taxon>
        <taxon>Arachis</taxon>
    </lineage>
</organism>
<evidence type="ECO:0000256" key="1">
    <source>
        <dbReference type="ARBA" id="ARBA00009624"/>
    </source>
</evidence>
<accession>A0A6P4DIU9</accession>
<dbReference type="GO" id="GO:0008308">
    <property type="term" value="F:voltage-gated monoatomic anion channel activity"/>
    <property type="evidence" value="ECO:0007669"/>
    <property type="project" value="InterPro"/>
</dbReference>
<name>A0A6P4DIU9_ARADU</name>
<dbReference type="KEGG" id="adu:107491334"/>
<evidence type="ECO:0000313" key="3">
    <source>
        <dbReference type="RefSeq" id="XP_015967664.1"/>
    </source>
</evidence>
<dbReference type="Gene3D" id="2.40.160.10">
    <property type="entry name" value="Porin"/>
    <property type="match status" value="1"/>
</dbReference>
<keyword evidence="2" id="KW-1185">Reference proteome</keyword>
<gene>
    <name evidence="3" type="primary">LOC107491334</name>
</gene>
<evidence type="ECO:0000313" key="2">
    <source>
        <dbReference type="Proteomes" id="UP000515211"/>
    </source>
</evidence>
<dbReference type="Proteomes" id="UP000515211">
    <property type="component" value="Chromosome 5"/>
</dbReference>
<dbReference type="CDD" id="cd07306">
    <property type="entry name" value="Porin3_VDAC"/>
    <property type="match status" value="1"/>
</dbReference>
<dbReference type="PANTHER" id="PTHR11743">
    <property type="entry name" value="VOLTAGE-DEPENDENT ANION-SELECTIVE CHANNEL"/>
    <property type="match status" value="1"/>
</dbReference>
<dbReference type="Pfam" id="PF01459">
    <property type="entry name" value="Porin_3"/>
    <property type="match status" value="1"/>
</dbReference>
<protein>
    <submittedName>
        <fullName evidence="3">Mitochondrial outer membrane protein porin of 34 kDa</fullName>
    </submittedName>
</protein>
<dbReference type="GeneID" id="107491334"/>